<dbReference type="SUPFAM" id="SSF103657">
    <property type="entry name" value="BAR/IMD domain-like"/>
    <property type="match status" value="1"/>
</dbReference>
<evidence type="ECO:0008006" key="5">
    <source>
        <dbReference type="Google" id="ProtNLM"/>
    </source>
</evidence>
<proteinExistence type="predicted"/>
<evidence type="ECO:0000256" key="1">
    <source>
        <dbReference type="SAM" id="Coils"/>
    </source>
</evidence>
<dbReference type="EMBL" id="MU070216">
    <property type="protein sequence ID" value="KAF5829002.1"/>
    <property type="molecule type" value="Genomic_DNA"/>
</dbReference>
<name>A0ABQ7G329_DUNSA</name>
<evidence type="ECO:0000256" key="2">
    <source>
        <dbReference type="SAM" id="MobiDB-lite"/>
    </source>
</evidence>
<dbReference type="Gene3D" id="1.20.1270.60">
    <property type="entry name" value="Arfaptin homology (AH) domain/BAR domain"/>
    <property type="match status" value="1"/>
</dbReference>
<accession>A0ABQ7G329</accession>
<feature type="compositionally biased region" description="Low complexity" evidence="2">
    <location>
        <begin position="325"/>
        <end position="340"/>
    </location>
</feature>
<dbReference type="Proteomes" id="UP000815325">
    <property type="component" value="Unassembled WGS sequence"/>
</dbReference>
<feature type="coiled-coil region" evidence="1">
    <location>
        <begin position="174"/>
        <end position="208"/>
    </location>
</feature>
<dbReference type="InterPro" id="IPR027267">
    <property type="entry name" value="AH/BAR_dom_sf"/>
</dbReference>
<feature type="region of interest" description="Disordered" evidence="2">
    <location>
        <begin position="311"/>
        <end position="348"/>
    </location>
</feature>
<gene>
    <name evidence="3" type="ORF">DUNSADRAFT_16706</name>
</gene>
<keyword evidence="1" id="KW-0175">Coiled coil</keyword>
<comment type="caution">
    <text evidence="3">The sequence shown here is derived from an EMBL/GenBank/DDBJ whole genome shotgun (WGS) entry which is preliminary data.</text>
</comment>
<protein>
    <recommendedName>
        <fullName evidence="5">BAR domain-containing protein</fullName>
    </recommendedName>
</protein>
<evidence type="ECO:0000313" key="4">
    <source>
        <dbReference type="Proteomes" id="UP000815325"/>
    </source>
</evidence>
<sequence>MGVTWRRINERVLQMGSFTSFNSKVFAPTSNGRNEAMFAEATEFAKSIMTLQRDVNKVLKCVQAHFVNLRGILSSPTPRIYDEGPNGPEPLDAECLLLGQGMDVDAIPKAIEEAQRRVQVEVMDPLMEWMEAYKILTERMKSLESVRLELDSRRRTVGGLQSRYERIKATMTTNHKTMAETRELEEVLANKEEKMTRCKSQFQELERTVYNSLYTLVRDTSVLRDYTHSTLLIVQSCFDQAANAYSCAAVPMHGDAKPEKCKQTSKAPRNPIAGIFGKLIGKKEPDTRHHKDQETAPLALPAPPQQLLLQGAAASSQDTQHQRRAQWQPQVQQSPPSAASGTGQSGFDINKADAAFTQTLRGPDQLKHGGYAGYNYAQDAGSKFQMDLQPYPQLQGPAPIHTQALAPGNYQAYQPSSMKEPVYHDESPSLPAAPVLPHAPTVDDRYYVLGRAQPDEGWIAEGY</sequence>
<reference evidence="3" key="1">
    <citation type="submission" date="2017-08" db="EMBL/GenBank/DDBJ databases">
        <authorList>
            <person name="Polle J.E."/>
            <person name="Barry K."/>
            <person name="Cushman J."/>
            <person name="Schmutz J."/>
            <person name="Tran D."/>
            <person name="Hathwaick L.T."/>
            <person name="Yim W.C."/>
            <person name="Jenkins J."/>
            <person name="Mckie-Krisberg Z.M."/>
            <person name="Prochnik S."/>
            <person name="Lindquist E."/>
            <person name="Dockter R.B."/>
            <person name="Adam C."/>
            <person name="Molina H."/>
            <person name="Bunkerborg J."/>
            <person name="Jin E."/>
            <person name="Buchheim M."/>
            <person name="Magnuson J."/>
        </authorList>
    </citation>
    <scope>NUCLEOTIDE SEQUENCE</scope>
    <source>
        <strain evidence="3">CCAP 19/18</strain>
    </source>
</reference>
<evidence type="ECO:0000313" key="3">
    <source>
        <dbReference type="EMBL" id="KAF5829002.1"/>
    </source>
</evidence>
<keyword evidence="4" id="KW-1185">Reference proteome</keyword>
<organism evidence="3 4">
    <name type="scientific">Dunaliella salina</name>
    <name type="common">Green alga</name>
    <name type="synonym">Protococcus salinus</name>
    <dbReference type="NCBI Taxonomy" id="3046"/>
    <lineage>
        <taxon>Eukaryota</taxon>
        <taxon>Viridiplantae</taxon>
        <taxon>Chlorophyta</taxon>
        <taxon>core chlorophytes</taxon>
        <taxon>Chlorophyceae</taxon>
        <taxon>CS clade</taxon>
        <taxon>Chlamydomonadales</taxon>
        <taxon>Dunaliellaceae</taxon>
        <taxon>Dunaliella</taxon>
    </lineage>
</organism>